<dbReference type="PANTHER" id="PTHR22642">
    <property type="entry name" value="IMIDAZOLONEPROPIONASE"/>
    <property type="match status" value="1"/>
</dbReference>
<dbReference type="RefSeq" id="WP_140830377.1">
    <property type="nucleotide sequence ID" value="NZ_VFYP01000003.1"/>
</dbReference>
<feature type="domain" description="Amidohydrolase 3" evidence="1">
    <location>
        <begin position="55"/>
        <end position="554"/>
    </location>
</feature>
<dbReference type="AlphaFoldDB" id="A0A504UA76"/>
<keyword evidence="3" id="KW-1185">Reference proteome</keyword>
<dbReference type="Gene3D" id="3.10.310.70">
    <property type="match status" value="1"/>
</dbReference>
<dbReference type="CDD" id="cd01300">
    <property type="entry name" value="YtcJ_like"/>
    <property type="match status" value="1"/>
</dbReference>
<comment type="caution">
    <text evidence="2">The sequence shown here is derived from an EMBL/GenBank/DDBJ whole genome shotgun (WGS) entry which is preliminary data.</text>
</comment>
<dbReference type="SUPFAM" id="SSF51556">
    <property type="entry name" value="Metallo-dependent hydrolases"/>
    <property type="match status" value="1"/>
</dbReference>
<dbReference type="Proteomes" id="UP000316429">
    <property type="component" value="Unassembled WGS sequence"/>
</dbReference>
<evidence type="ECO:0000259" key="1">
    <source>
        <dbReference type="Pfam" id="PF07969"/>
    </source>
</evidence>
<gene>
    <name evidence="2" type="ORF">FJQ55_17840</name>
</gene>
<dbReference type="OrthoDB" id="9811399at2"/>
<dbReference type="GO" id="GO:0016810">
    <property type="term" value="F:hydrolase activity, acting on carbon-nitrogen (but not peptide) bonds"/>
    <property type="evidence" value="ECO:0007669"/>
    <property type="project" value="InterPro"/>
</dbReference>
<dbReference type="InterPro" id="IPR011059">
    <property type="entry name" value="Metal-dep_hydrolase_composite"/>
</dbReference>
<dbReference type="SUPFAM" id="SSF51338">
    <property type="entry name" value="Composite domain of metallo-dependent hydrolases"/>
    <property type="match status" value="1"/>
</dbReference>
<name>A0A504UA76_9HYPH</name>
<proteinExistence type="predicted"/>
<accession>A0A504UA76</accession>
<evidence type="ECO:0000313" key="3">
    <source>
        <dbReference type="Proteomes" id="UP000316429"/>
    </source>
</evidence>
<dbReference type="InterPro" id="IPR013108">
    <property type="entry name" value="Amidohydro_3"/>
</dbReference>
<dbReference type="InterPro" id="IPR032466">
    <property type="entry name" value="Metal_Hydrolase"/>
</dbReference>
<sequence length="560" mass="61026">MSQTADLIITNARVLTMDTDHPTAEAVAVAGNRIFAVGTTSEVEALAGPATRKLDAAGATVMPGFNEAHMHIFPGSVSLRQLNLHGIQGFEALKAAILDYAEKNPDEPLLMGFSADYSIISLTEPCTRHHLDAILPDRPFMMFAPDHHTAWANTAALKKAGILKGKDVGVGNEIVMGEDGLANGELREGNAFGPVSALASTGGREELGMVTGMDPENVTAEQFALDRAILKAGLDYCASWGVTSIQNFDGNHYQLRLMRDLELSGELSCRIRIPYHMKNFMALSDLDKAASWKAEFATDMLRGDFVKVFMDGVIDSQTAYMLDGYGDRPGYTYEPLFTPEAFNAIATKADALGLQVAVHAIGSAAIRQTLDGYETALKANGKKDNRHRIEHIEVIHPDDIPRFATLGVVASMQPVHYPGGTCFPAEPTTAKIGEDRWAYSYAWRTMKNAGATVVFASDWPVSPVSPFQCIQDAVTRKPWKDGLPDERFTLQESLEAYTSIGAWVEFMEDRKGKLKQGFLADIVILNTDIEAVALDQIMETVRAAVTICDGKITYKAQEQA</sequence>
<protein>
    <submittedName>
        <fullName evidence="2">Amidohydrolase</fullName>
    </submittedName>
</protein>
<dbReference type="Gene3D" id="3.20.20.140">
    <property type="entry name" value="Metal-dependent hydrolases"/>
    <property type="match status" value="1"/>
</dbReference>
<evidence type="ECO:0000313" key="2">
    <source>
        <dbReference type="EMBL" id="TPP06606.1"/>
    </source>
</evidence>
<dbReference type="EMBL" id="VFYP01000003">
    <property type="protein sequence ID" value="TPP06606.1"/>
    <property type="molecule type" value="Genomic_DNA"/>
</dbReference>
<keyword evidence="2" id="KW-0378">Hydrolase</keyword>
<dbReference type="InterPro" id="IPR033932">
    <property type="entry name" value="YtcJ-like"/>
</dbReference>
<dbReference type="Gene3D" id="2.30.40.10">
    <property type="entry name" value="Urease, subunit C, domain 1"/>
    <property type="match status" value="1"/>
</dbReference>
<dbReference type="Pfam" id="PF07969">
    <property type="entry name" value="Amidohydro_3"/>
    <property type="match status" value="1"/>
</dbReference>
<reference evidence="2 3" key="1">
    <citation type="submission" date="2019-06" db="EMBL/GenBank/DDBJ databases">
        <title>Rhizobium sp. CL12 isolated from roots of soybean.</title>
        <authorList>
            <person name="Wang C."/>
        </authorList>
    </citation>
    <scope>NUCLEOTIDE SEQUENCE [LARGE SCALE GENOMIC DNA]</scope>
    <source>
        <strain evidence="2 3">CL12</strain>
    </source>
</reference>
<dbReference type="PANTHER" id="PTHR22642:SF2">
    <property type="entry name" value="PROTEIN LONG AFTER FAR-RED 3"/>
    <property type="match status" value="1"/>
</dbReference>
<organism evidence="2 3">
    <name type="scientific">Rhizobium glycinendophyticum</name>
    <dbReference type="NCBI Taxonomy" id="2589807"/>
    <lineage>
        <taxon>Bacteria</taxon>
        <taxon>Pseudomonadati</taxon>
        <taxon>Pseudomonadota</taxon>
        <taxon>Alphaproteobacteria</taxon>
        <taxon>Hyphomicrobiales</taxon>
        <taxon>Rhizobiaceae</taxon>
        <taxon>Rhizobium/Agrobacterium group</taxon>
        <taxon>Rhizobium</taxon>
    </lineage>
</organism>